<organism evidence="1 2">
    <name type="scientific">Sphingomonas glacialis</name>
    <dbReference type="NCBI Taxonomy" id="658225"/>
    <lineage>
        <taxon>Bacteria</taxon>
        <taxon>Pseudomonadati</taxon>
        <taxon>Pseudomonadota</taxon>
        <taxon>Alphaproteobacteria</taxon>
        <taxon>Sphingomonadales</taxon>
        <taxon>Sphingomonadaceae</taxon>
        <taxon>Sphingomonas</taxon>
    </lineage>
</organism>
<keyword evidence="2" id="KW-1185">Reference proteome</keyword>
<reference evidence="2" key="1">
    <citation type="journal article" date="2019" name="Int. J. Syst. Evol. Microbiol.">
        <title>The Global Catalogue of Microorganisms (GCM) 10K type strain sequencing project: providing services to taxonomists for standard genome sequencing and annotation.</title>
        <authorList>
            <consortium name="The Broad Institute Genomics Platform"/>
            <consortium name="The Broad Institute Genome Sequencing Center for Infectious Disease"/>
            <person name="Wu L."/>
            <person name="Ma J."/>
        </authorList>
    </citation>
    <scope>NUCLEOTIDE SEQUENCE [LARGE SCALE GENOMIC DNA]</scope>
    <source>
        <strain evidence="2">CGMCC 1.8957</strain>
    </source>
</reference>
<protein>
    <recommendedName>
        <fullName evidence="3">Antitoxin</fullName>
    </recommendedName>
</protein>
<dbReference type="EMBL" id="BNAQ01000002">
    <property type="protein sequence ID" value="GHH15589.1"/>
    <property type="molecule type" value="Genomic_DNA"/>
</dbReference>
<evidence type="ECO:0000313" key="2">
    <source>
        <dbReference type="Proteomes" id="UP000652430"/>
    </source>
</evidence>
<comment type="caution">
    <text evidence="1">The sequence shown here is derived from an EMBL/GenBank/DDBJ whole genome shotgun (WGS) entry which is preliminary data.</text>
</comment>
<dbReference type="RefSeq" id="WP_189676008.1">
    <property type="nucleotide sequence ID" value="NZ_BNAQ01000002.1"/>
</dbReference>
<evidence type="ECO:0000313" key="1">
    <source>
        <dbReference type="EMBL" id="GHH15589.1"/>
    </source>
</evidence>
<dbReference type="Gene3D" id="1.10.1220.170">
    <property type="match status" value="1"/>
</dbReference>
<proteinExistence type="predicted"/>
<sequence>MNDPNPRLQPVDDAIGPLDEHGQQIWSPEAQAMVARVHADPDYWAGIEDAEADIAAGRVYTTDEVWEHLAETKRRWRAERGL</sequence>
<evidence type="ECO:0008006" key="3">
    <source>
        <dbReference type="Google" id="ProtNLM"/>
    </source>
</evidence>
<dbReference type="Proteomes" id="UP000652430">
    <property type="component" value="Unassembled WGS sequence"/>
</dbReference>
<name>A0ABQ3LGW9_9SPHN</name>
<accession>A0ABQ3LGW9</accession>
<gene>
    <name evidence="1" type="ORF">GCM10008023_18700</name>
</gene>